<keyword evidence="3" id="KW-1185">Reference proteome</keyword>
<organism evidence="2 3">
    <name type="scientific">Croceicoccus mobilis</name>
    <dbReference type="NCBI Taxonomy" id="1703339"/>
    <lineage>
        <taxon>Bacteria</taxon>
        <taxon>Pseudomonadati</taxon>
        <taxon>Pseudomonadota</taxon>
        <taxon>Alphaproteobacteria</taxon>
        <taxon>Sphingomonadales</taxon>
        <taxon>Erythrobacteraceae</taxon>
        <taxon>Croceicoccus</taxon>
    </lineage>
</organism>
<dbReference type="RefSeq" id="WP_066773669.1">
    <property type="nucleotide sequence ID" value="NZ_BMIP01000001.1"/>
</dbReference>
<accession>A0A916YTR8</accession>
<protein>
    <submittedName>
        <fullName evidence="2">Uncharacterized protein</fullName>
    </submittedName>
</protein>
<feature type="chain" id="PRO_5037011123" evidence="1">
    <location>
        <begin position="23"/>
        <end position="120"/>
    </location>
</feature>
<keyword evidence="1" id="KW-0732">Signal</keyword>
<feature type="signal peptide" evidence="1">
    <location>
        <begin position="1"/>
        <end position="22"/>
    </location>
</feature>
<evidence type="ECO:0000313" key="3">
    <source>
        <dbReference type="Proteomes" id="UP000612349"/>
    </source>
</evidence>
<dbReference type="AlphaFoldDB" id="A0A916YTR8"/>
<reference evidence="2" key="1">
    <citation type="journal article" date="2014" name="Int. J. Syst. Evol. Microbiol.">
        <title>Complete genome sequence of Corynebacterium casei LMG S-19264T (=DSM 44701T), isolated from a smear-ripened cheese.</title>
        <authorList>
            <consortium name="US DOE Joint Genome Institute (JGI-PGF)"/>
            <person name="Walter F."/>
            <person name="Albersmeier A."/>
            <person name="Kalinowski J."/>
            <person name="Ruckert C."/>
        </authorList>
    </citation>
    <scope>NUCLEOTIDE SEQUENCE</scope>
    <source>
        <strain evidence="2">CGMCC 1.15360</strain>
    </source>
</reference>
<comment type="caution">
    <text evidence="2">The sequence shown here is derived from an EMBL/GenBank/DDBJ whole genome shotgun (WGS) entry which is preliminary data.</text>
</comment>
<dbReference type="Proteomes" id="UP000612349">
    <property type="component" value="Unassembled WGS sequence"/>
</dbReference>
<name>A0A916YTR8_9SPHN</name>
<dbReference type="EMBL" id="BMIP01000001">
    <property type="protein sequence ID" value="GGD61067.1"/>
    <property type="molecule type" value="Genomic_DNA"/>
</dbReference>
<sequence length="120" mass="12606">MRLAGTLMGALACMALALPAAAQDKPADPQEADAVCLAFTALLAGQSDEKLQAAGTMGTLYYIGKLKARDPDIDLTATMRGSVEALKTGNREMIAKRCGMEFQQVGDELRQAGAALKSED</sequence>
<dbReference type="OrthoDB" id="7204479at2"/>
<reference evidence="2" key="2">
    <citation type="submission" date="2020-09" db="EMBL/GenBank/DDBJ databases">
        <authorList>
            <person name="Sun Q."/>
            <person name="Zhou Y."/>
        </authorList>
    </citation>
    <scope>NUCLEOTIDE SEQUENCE</scope>
    <source>
        <strain evidence="2">CGMCC 1.15360</strain>
    </source>
</reference>
<gene>
    <name evidence="2" type="ORF">GCM10010990_08270</name>
</gene>
<proteinExistence type="predicted"/>
<evidence type="ECO:0000313" key="2">
    <source>
        <dbReference type="EMBL" id="GGD61067.1"/>
    </source>
</evidence>
<evidence type="ECO:0000256" key="1">
    <source>
        <dbReference type="SAM" id="SignalP"/>
    </source>
</evidence>